<keyword evidence="3" id="KW-1185">Reference proteome</keyword>
<dbReference type="EMBL" id="AUWU02000006">
    <property type="protein sequence ID" value="KAH0571533.1"/>
    <property type="molecule type" value="Genomic_DNA"/>
</dbReference>
<protein>
    <submittedName>
        <fullName evidence="1">Uncharacterized protein</fullName>
    </submittedName>
</protein>
<dbReference type="AlphaFoldDB" id="V6LPL7"/>
<reference evidence="2" key="2">
    <citation type="submission" date="2020-12" db="EMBL/GenBank/DDBJ databases">
        <title>New Spironucleus salmonicida genome in near-complete chromosomes.</title>
        <authorList>
            <person name="Xu F."/>
            <person name="Kurt Z."/>
            <person name="Jimenez-Gonzalez A."/>
            <person name="Astvaldsson A."/>
            <person name="Andersson J.O."/>
            <person name="Svard S.G."/>
        </authorList>
    </citation>
    <scope>NUCLEOTIDE SEQUENCE</scope>
    <source>
        <strain evidence="2">ATCC 50377</strain>
    </source>
</reference>
<evidence type="ECO:0000313" key="1">
    <source>
        <dbReference type="EMBL" id="EST42669.1"/>
    </source>
</evidence>
<sequence length="684" mass="79861">MDKIINSLPLVPQALIDANFDHIQYLNTVLQPNKVNQSLINNLILETEVQMQQITEQMEDIVLKPQIQFNLGENSHFISDIHIITSEISNVENVISQFANNTQQLNLAKQELDNIQFIVECCNQFLDIQESSNQQILYKFLLYQKLQNFSDIPELFEKLKDFEVKIDNMSIQKIDQVDIFEFWAEAFSRAMEQFSIGKECKFYDSLIKQLLQANFIELFNANKLDKQFSQKVLLFFKLHKQYMDQMAPKISLELLPSRVEFLLFMNKFAQNVSNLFYYTEKEFILKYDFFILFIQSFMKILSQKISKDIQNQDIFEVIVILQQCQEIEAYLLQENVIQNGDLMGEFHSKHQQILEYIQSQVLESLKQKFSLPVLNLDFSKFSKQQLSAYYDQDFYIIQKENLNHVFALLQLLPSQKSINKNFISTISSIFQQVNNFVIGHLDFRHIIPIQIHRFVKRTDYAQFKDLVDGKVSSIVKFKCLNSGSLILVDYSMQENIIKFMVQLLKLSKFSVIFVQKCSELLKGKNFEGLVQGLGSEDLIELCLLSLISGQFVSSVFIDKNIKSARQVMQTQFTFILDKLRQFYDEFAIDSFFQLSSTVLIENTAAGCLLLLQDSQQIEQFSDEIRQFFDQNNFLENGADISIINKIISIMKIRQRVLDNATITRDEFISILGQESVSWYNEICG</sequence>
<evidence type="ECO:0000313" key="2">
    <source>
        <dbReference type="EMBL" id="KAH0571533.1"/>
    </source>
</evidence>
<organism evidence="1">
    <name type="scientific">Spironucleus salmonicida</name>
    <dbReference type="NCBI Taxonomy" id="348837"/>
    <lineage>
        <taxon>Eukaryota</taxon>
        <taxon>Metamonada</taxon>
        <taxon>Diplomonadida</taxon>
        <taxon>Hexamitidae</taxon>
        <taxon>Hexamitinae</taxon>
        <taxon>Spironucleus</taxon>
    </lineage>
</organism>
<dbReference type="EMBL" id="KI546157">
    <property type="protein sequence ID" value="EST42669.1"/>
    <property type="molecule type" value="Genomic_DNA"/>
</dbReference>
<dbReference type="Proteomes" id="UP000018208">
    <property type="component" value="Unassembled WGS sequence"/>
</dbReference>
<dbReference type="VEuPathDB" id="GiardiaDB:SS50377_25721"/>
<reference evidence="1 2" key="1">
    <citation type="journal article" date="2014" name="PLoS Genet.">
        <title>The Genome of Spironucleus salmonicida Highlights a Fish Pathogen Adapted to Fluctuating Environments.</title>
        <authorList>
            <person name="Xu F."/>
            <person name="Jerlstrom-Hultqvist J."/>
            <person name="Einarsson E."/>
            <person name="Astvaldsson A."/>
            <person name="Svard S.G."/>
            <person name="Andersson J.O."/>
        </authorList>
    </citation>
    <scope>NUCLEOTIDE SEQUENCE</scope>
    <source>
        <strain evidence="2">ATCC 50377</strain>
    </source>
</reference>
<accession>V6LPL7</accession>
<name>V6LPL7_9EUKA</name>
<proteinExistence type="predicted"/>
<evidence type="ECO:0000313" key="3">
    <source>
        <dbReference type="Proteomes" id="UP000018208"/>
    </source>
</evidence>
<gene>
    <name evidence="1" type="ORF">SS50377_17684</name>
    <name evidence="2" type="ORF">SS50377_25721</name>
</gene>